<sequence length="102" mass="11998">MYEKFFANRLTELRLQKGVSARDMSLSIGQSASYINRIENKQMLPSMTVFFYICEYFDITPRDFFDSSQFTDIKILQLMNDLREIDPDQFNHIAAIVKGLKK</sequence>
<dbReference type="PROSITE" id="PS50943">
    <property type="entry name" value="HTH_CROC1"/>
    <property type="match status" value="1"/>
</dbReference>
<protein>
    <submittedName>
        <fullName evidence="3">Helix-turn-helix domain-containing protein</fullName>
    </submittedName>
</protein>
<dbReference type="GO" id="GO:0003700">
    <property type="term" value="F:DNA-binding transcription factor activity"/>
    <property type="evidence" value="ECO:0007669"/>
    <property type="project" value="TreeGrafter"/>
</dbReference>
<reference evidence="3" key="1">
    <citation type="submission" date="2022-09" db="EMBL/GenBank/DDBJ databases">
        <title>Culturomic study of gut microbiota in children with autism spectrum disorder.</title>
        <authorList>
            <person name="Efimov B.A."/>
            <person name="Chaplin A.V."/>
            <person name="Sokolova S.R."/>
            <person name="Pikina A.P."/>
            <person name="Korzhanova M."/>
            <person name="Belova V."/>
            <person name="Korostin D."/>
        </authorList>
    </citation>
    <scope>NUCLEOTIDE SEQUENCE</scope>
    <source>
        <strain evidence="3">ASD5510</strain>
    </source>
</reference>
<accession>A0A9J6QYG3</accession>
<dbReference type="PANTHER" id="PTHR46797">
    <property type="entry name" value="HTH-TYPE TRANSCRIPTIONAL REGULATOR"/>
    <property type="match status" value="1"/>
</dbReference>
<name>A0A9J6QYG3_9FIRM</name>
<organism evidence="3 4">
    <name type="scientific">Hominibacterium faecale</name>
    <dbReference type="NCBI Taxonomy" id="2839743"/>
    <lineage>
        <taxon>Bacteria</taxon>
        <taxon>Bacillati</taxon>
        <taxon>Bacillota</taxon>
        <taxon>Clostridia</taxon>
        <taxon>Peptostreptococcales</taxon>
        <taxon>Anaerovoracaceae</taxon>
        <taxon>Hominibacterium</taxon>
    </lineage>
</organism>
<dbReference type="EMBL" id="JAOSHN010000011">
    <property type="protein sequence ID" value="MCU7380537.1"/>
    <property type="molecule type" value="Genomic_DNA"/>
</dbReference>
<dbReference type="SUPFAM" id="SSF47413">
    <property type="entry name" value="lambda repressor-like DNA-binding domains"/>
    <property type="match status" value="1"/>
</dbReference>
<dbReference type="Gene3D" id="1.10.260.40">
    <property type="entry name" value="lambda repressor-like DNA-binding domains"/>
    <property type="match status" value="1"/>
</dbReference>
<proteinExistence type="predicted"/>
<dbReference type="SMART" id="SM00530">
    <property type="entry name" value="HTH_XRE"/>
    <property type="match status" value="1"/>
</dbReference>
<evidence type="ECO:0000259" key="2">
    <source>
        <dbReference type="PROSITE" id="PS50943"/>
    </source>
</evidence>
<evidence type="ECO:0000313" key="4">
    <source>
        <dbReference type="Proteomes" id="UP001065549"/>
    </source>
</evidence>
<dbReference type="InterPro" id="IPR001387">
    <property type="entry name" value="Cro/C1-type_HTH"/>
</dbReference>
<dbReference type="Pfam" id="PF01381">
    <property type="entry name" value="HTH_3"/>
    <property type="match status" value="1"/>
</dbReference>
<feature type="domain" description="HTH cro/C1-type" evidence="2">
    <location>
        <begin position="10"/>
        <end position="64"/>
    </location>
</feature>
<gene>
    <name evidence="3" type="ORF">OBO34_19685</name>
</gene>
<keyword evidence="4" id="KW-1185">Reference proteome</keyword>
<comment type="caution">
    <text evidence="3">The sequence shown here is derived from an EMBL/GenBank/DDBJ whole genome shotgun (WGS) entry which is preliminary data.</text>
</comment>
<keyword evidence="1" id="KW-0238">DNA-binding</keyword>
<evidence type="ECO:0000256" key="1">
    <source>
        <dbReference type="ARBA" id="ARBA00023125"/>
    </source>
</evidence>
<dbReference type="Proteomes" id="UP001065549">
    <property type="component" value="Unassembled WGS sequence"/>
</dbReference>
<dbReference type="CDD" id="cd00093">
    <property type="entry name" value="HTH_XRE"/>
    <property type="match status" value="1"/>
</dbReference>
<dbReference type="InterPro" id="IPR050807">
    <property type="entry name" value="TransReg_Diox_bact_type"/>
</dbReference>
<dbReference type="RefSeq" id="WP_148396730.1">
    <property type="nucleotide sequence ID" value="NZ_JAJAGH010000003.1"/>
</dbReference>
<dbReference type="GO" id="GO:0005829">
    <property type="term" value="C:cytosol"/>
    <property type="evidence" value="ECO:0007669"/>
    <property type="project" value="TreeGrafter"/>
</dbReference>
<dbReference type="PANTHER" id="PTHR46797:SF1">
    <property type="entry name" value="METHYLPHOSPHONATE SYNTHASE"/>
    <property type="match status" value="1"/>
</dbReference>
<dbReference type="AlphaFoldDB" id="A0A9J6QYG3"/>
<evidence type="ECO:0000313" key="3">
    <source>
        <dbReference type="EMBL" id="MCU7380537.1"/>
    </source>
</evidence>
<dbReference type="GO" id="GO:0003677">
    <property type="term" value="F:DNA binding"/>
    <property type="evidence" value="ECO:0007669"/>
    <property type="project" value="UniProtKB-KW"/>
</dbReference>
<dbReference type="InterPro" id="IPR010982">
    <property type="entry name" value="Lambda_DNA-bd_dom_sf"/>
</dbReference>